<dbReference type="STRING" id="1618477.UR54_C0030G0006"/>
<feature type="transmembrane region" description="Helical" evidence="1">
    <location>
        <begin position="12"/>
        <end position="30"/>
    </location>
</feature>
<proteinExistence type="predicted"/>
<comment type="caution">
    <text evidence="2">The sequence shown here is derived from an EMBL/GenBank/DDBJ whole genome shotgun (WGS) entry which is preliminary data.</text>
</comment>
<organism evidence="2 3">
    <name type="scientific">Candidatus Roizmanbacteria bacterium GW2011_GWA2_34_18</name>
    <dbReference type="NCBI Taxonomy" id="1618477"/>
    <lineage>
        <taxon>Bacteria</taxon>
        <taxon>Candidatus Roizmaniibacteriota</taxon>
    </lineage>
</organism>
<keyword evidence="1" id="KW-0472">Membrane</keyword>
<gene>
    <name evidence="2" type="ORF">UR54_C0030G0006</name>
</gene>
<dbReference type="EMBL" id="LBPP01000030">
    <property type="protein sequence ID" value="KKP59228.1"/>
    <property type="molecule type" value="Genomic_DNA"/>
</dbReference>
<evidence type="ECO:0000256" key="1">
    <source>
        <dbReference type="SAM" id="Phobius"/>
    </source>
</evidence>
<keyword evidence="1" id="KW-0812">Transmembrane</keyword>
<protein>
    <submittedName>
        <fullName evidence="2">Uncharacterized protein</fullName>
    </submittedName>
</protein>
<accession>A0A0G0AQF5</accession>
<dbReference type="AlphaFoldDB" id="A0A0G0AQF5"/>
<reference evidence="2 3" key="1">
    <citation type="journal article" date="2015" name="Nature">
        <title>rRNA introns, odd ribosomes, and small enigmatic genomes across a large radiation of phyla.</title>
        <authorList>
            <person name="Brown C.T."/>
            <person name="Hug L.A."/>
            <person name="Thomas B.C."/>
            <person name="Sharon I."/>
            <person name="Castelle C.J."/>
            <person name="Singh A."/>
            <person name="Wilkins M.J."/>
            <person name="Williams K.H."/>
            <person name="Banfield J.F."/>
        </authorList>
    </citation>
    <scope>NUCLEOTIDE SEQUENCE [LARGE SCALE GENOMIC DNA]</scope>
</reference>
<evidence type="ECO:0000313" key="2">
    <source>
        <dbReference type="EMBL" id="KKP59228.1"/>
    </source>
</evidence>
<evidence type="ECO:0000313" key="3">
    <source>
        <dbReference type="Proteomes" id="UP000034688"/>
    </source>
</evidence>
<dbReference type="Proteomes" id="UP000034688">
    <property type="component" value="Unassembled WGS sequence"/>
</dbReference>
<name>A0A0G0AQF5_9BACT</name>
<sequence>MKIVVGVKTSYLKIISSLSINCASGILLTLPAVKDGWILITNIIIAIVLLVLAVKIEDTI</sequence>
<feature type="transmembrane region" description="Helical" evidence="1">
    <location>
        <begin position="36"/>
        <end position="54"/>
    </location>
</feature>
<keyword evidence="1" id="KW-1133">Transmembrane helix</keyword>